<proteinExistence type="inferred from homology"/>
<gene>
    <name evidence="7" type="ORF">ACFQDO_07795</name>
</gene>
<evidence type="ECO:0000313" key="8">
    <source>
        <dbReference type="Proteomes" id="UP001596189"/>
    </source>
</evidence>
<dbReference type="Pfam" id="PF23186">
    <property type="entry name" value="DUF7059"/>
    <property type="match status" value="1"/>
</dbReference>
<evidence type="ECO:0000256" key="1">
    <source>
        <dbReference type="ARBA" id="ARBA00006149"/>
    </source>
</evidence>
<dbReference type="GO" id="GO:0032259">
    <property type="term" value="P:methylation"/>
    <property type="evidence" value="ECO:0007669"/>
    <property type="project" value="UniProtKB-KW"/>
</dbReference>
<dbReference type="InterPro" id="IPR002052">
    <property type="entry name" value="DNA_methylase_N6_adenine_CS"/>
</dbReference>
<keyword evidence="4" id="KW-0949">S-adenosyl-L-methionine</keyword>
<sequence>MSRPAPRFADDQAARDLAADLAPFTVDAVGDLLGPQASSALLREEPIAARRALRGDDRPLAVLVRLFVLGEPVAAAALDAALPRTGSRGAADAGLVELIGSDASPVARPLVDLGPHAADDVQWWLACDLGELATGGPLPADHVLGVGGASTTLAQWTVQAPVGSVLDLGTGCGVQAFHAARHATSVLGTDSSERALAFADFNARLNAAVVGGPFADRRLQLRRGDLLEPVAGERFDLVVSNPPFVITPRAAGVPLYEYRDGGLAGDEVVRRLVGGVVDVLAPGGVAQLLGNWEHRVDDDGQAQDWAQRVREWLPDGVQAWVVQREVQDPAQYAQTWARDGGHLPGSGAHDDLVEGWLDDFEARGVAAVGFGVVTLRRAEPGWHRVEELRGPLDGPMGDVVAAVLDAETWVRGTSDEDLLAAHLTVAADVTEERHALPGAADPQVILLRQGGGLQRVVRADTALAGLVGACDGELSVGQIVAALAQLLEEPEADLRARLLPDVRHLVADLLLQHP</sequence>
<keyword evidence="2 7" id="KW-0489">Methyltransferase</keyword>
<dbReference type="InterPro" id="IPR052190">
    <property type="entry name" value="Euk-Arch_PrmC-MTase"/>
</dbReference>
<accession>A0ABW1JDN6</accession>
<dbReference type="GO" id="GO:0008168">
    <property type="term" value="F:methyltransferase activity"/>
    <property type="evidence" value="ECO:0007669"/>
    <property type="project" value="UniProtKB-KW"/>
</dbReference>
<dbReference type="SUPFAM" id="SSF53335">
    <property type="entry name" value="S-adenosyl-L-methionine-dependent methyltransferases"/>
    <property type="match status" value="1"/>
</dbReference>
<keyword evidence="8" id="KW-1185">Reference proteome</keyword>
<evidence type="ECO:0000256" key="3">
    <source>
        <dbReference type="ARBA" id="ARBA00022679"/>
    </source>
</evidence>
<comment type="caution">
    <text evidence="7">The sequence shown here is derived from an EMBL/GenBank/DDBJ whole genome shotgun (WGS) entry which is preliminary data.</text>
</comment>
<evidence type="ECO:0000256" key="2">
    <source>
        <dbReference type="ARBA" id="ARBA00022603"/>
    </source>
</evidence>
<dbReference type="InterPro" id="IPR007848">
    <property type="entry name" value="Small_mtfrase_dom"/>
</dbReference>
<dbReference type="PANTHER" id="PTHR45875:SF1">
    <property type="entry name" value="METHYLTRANSFERASE N6AMT1"/>
    <property type="match status" value="1"/>
</dbReference>
<dbReference type="InterPro" id="IPR055487">
    <property type="entry name" value="DUF7059"/>
</dbReference>
<dbReference type="Gene3D" id="3.40.50.150">
    <property type="entry name" value="Vaccinia Virus protein VP39"/>
    <property type="match status" value="1"/>
</dbReference>
<dbReference type="PROSITE" id="PS00092">
    <property type="entry name" value="N6_MTASE"/>
    <property type="match status" value="1"/>
</dbReference>
<dbReference type="RefSeq" id="WP_345715838.1">
    <property type="nucleotide sequence ID" value="NZ_BAABFP010000004.1"/>
</dbReference>
<comment type="similarity">
    <text evidence="1">Belongs to the eukaryotic/archaeal PrmC-related family.</text>
</comment>
<dbReference type="PANTHER" id="PTHR45875">
    <property type="entry name" value="METHYLTRANSFERASE N6AMT1"/>
    <property type="match status" value="1"/>
</dbReference>
<reference evidence="8" key="1">
    <citation type="journal article" date="2019" name="Int. J. Syst. Evol. Microbiol.">
        <title>The Global Catalogue of Microorganisms (GCM) 10K type strain sequencing project: providing services to taxonomists for standard genome sequencing and annotation.</title>
        <authorList>
            <consortium name="The Broad Institute Genomics Platform"/>
            <consortium name="The Broad Institute Genome Sequencing Center for Infectious Disease"/>
            <person name="Wu L."/>
            <person name="Ma J."/>
        </authorList>
    </citation>
    <scope>NUCLEOTIDE SEQUENCE [LARGE SCALE GENOMIC DNA]</scope>
    <source>
        <strain evidence="8">KACC 14249</strain>
    </source>
</reference>
<dbReference type="EMBL" id="JBHSRD010000003">
    <property type="protein sequence ID" value="MFC6007030.1"/>
    <property type="molecule type" value="Genomic_DNA"/>
</dbReference>
<name>A0ABW1JDN6_9ACTN</name>
<evidence type="ECO:0000256" key="4">
    <source>
        <dbReference type="ARBA" id="ARBA00022691"/>
    </source>
</evidence>
<organism evidence="7 8">
    <name type="scientific">Angustibacter luteus</name>
    <dbReference type="NCBI Taxonomy" id="658456"/>
    <lineage>
        <taxon>Bacteria</taxon>
        <taxon>Bacillati</taxon>
        <taxon>Actinomycetota</taxon>
        <taxon>Actinomycetes</taxon>
        <taxon>Kineosporiales</taxon>
        <taxon>Kineosporiaceae</taxon>
    </lineage>
</organism>
<keyword evidence="3" id="KW-0808">Transferase</keyword>
<evidence type="ECO:0000259" key="6">
    <source>
        <dbReference type="Pfam" id="PF23186"/>
    </source>
</evidence>
<feature type="domain" description="Methyltransferase small" evidence="5">
    <location>
        <begin position="150"/>
        <end position="245"/>
    </location>
</feature>
<dbReference type="CDD" id="cd02440">
    <property type="entry name" value="AdoMet_MTases"/>
    <property type="match status" value="1"/>
</dbReference>
<feature type="domain" description="DUF7059" evidence="6">
    <location>
        <begin position="22"/>
        <end position="100"/>
    </location>
</feature>
<dbReference type="Proteomes" id="UP001596189">
    <property type="component" value="Unassembled WGS sequence"/>
</dbReference>
<dbReference type="Pfam" id="PF05175">
    <property type="entry name" value="MTS"/>
    <property type="match status" value="1"/>
</dbReference>
<evidence type="ECO:0000259" key="5">
    <source>
        <dbReference type="Pfam" id="PF05175"/>
    </source>
</evidence>
<dbReference type="InterPro" id="IPR029063">
    <property type="entry name" value="SAM-dependent_MTases_sf"/>
</dbReference>
<evidence type="ECO:0000313" key="7">
    <source>
        <dbReference type="EMBL" id="MFC6007030.1"/>
    </source>
</evidence>
<protein>
    <submittedName>
        <fullName evidence="7">Methyltransferase</fullName>
    </submittedName>
</protein>